<feature type="compositionally biased region" description="Low complexity" evidence="1">
    <location>
        <begin position="180"/>
        <end position="189"/>
    </location>
</feature>
<evidence type="ECO:0000313" key="2">
    <source>
        <dbReference type="EMBL" id="OKO95065.1"/>
    </source>
</evidence>
<keyword evidence="3" id="KW-1185">Reference proteome</keyword>
<dbReference type="OrthoDB" id="4340027at2759"/>
<reference evidence="2 3" key="1">
    <citation type="submission" date="2016-10" db="EMBL/GenBank/DDBJ databases">
        <title>Genome sequence of the ascomycete fungus Penicillium subrubescens.</title>
        <authorList>
            <person name="De Vries R.P."/>
            <person name="Peng M."/>
            <person name="Dilokpimol A."/>
            <person name="Hilden K."/>
            <person name="Makela M.R."/>
            <person name="Grigoriev I."/>
            <person name="Riley R."/>
            <person name="Granchi Z."/>
        </authorList>
    </citation>
    <scope>NUCLEOTIDE SEQUENCE [LARGE SCALE GENOMIC DNA]</scope>
    <source>
        <strain evidence="2 3">CBS 132785</strain>
    </source>
</reference>
<comment type="caution">
    <text evidence="2">The sequence shown here is derived from an EMBL/GenBank/DDBJ whole genome shotgun (WGS) entry which is preliminary data.</text>
</comment>
<protein>
    <submittedName>
        <fullName evidence="2">Uncharacterized protein</fullName>
    </submittedName>
</protein>
<dbReference type="AlphaFoldDB" id="A0A1Q5T4E5"/>
<organism evidence="2 3">
    <name type="scientific">Penicillium subrubescens</name>
    <dbReference type="NCBI Taxonomy" id="1316194"/>
    <lineage>
        <taxon>Eukaryota</taxon>
        <taxon>Fungi</taxon>
        <taxon>Dikarya</taxon>
        <taxon>Ascomycota</taxon>
        <taxon>Pezizomycotina</taxon>
        <taxon>Eurotiomycetes</taxon>
        <taxon>Eurotiomycetidae</taxon>
        <taxon>Eurotiales</taxon>
        <taxon>Aspergillaceae</taxon>
        <taxon>Penicillium</taxon>
    </lineage>
</organism>
<proteinExistence type="predicted"/>
<feature type="region of interest" description="Disordered" evidence="1">
    <location>
        <begin position="118"/>
        <end position="162"/>
    </location>
</feature>
<evidence type="ECO:0000313" key="3">
    <source>
        <dbReference type="Proteomes" id="UP000186955"/>
    </source>
</evidence>
<name>A0A1Q5T4E5_9EURO</name>
<dbReference type="Proteomes" id="UP000186955">
    <property type="component" value="Unassembled WGS sequence"/>
</dbReference>
<gene>
    <name evidence="2" type="ORF">PENSUB_11307</name>
</gene>
<feature type="compositionally biased region" description="Low complexity" evidence="1">
    <location>
        <begin position="197"/>
        <end position="215"/>
    </location>
</feature>
<feature type="region of interest" description="Disordered" evidence="1">
    <location>
        <begin position="178"/>
        <end position="223"/>
    </location>
</feature>
<dbReference type="EMBL" id="MNBE01000707">
    <property type="protein sequence ID" value="OKO95065.1"/>
    <property type="molecule type" value="Genomic_DNA"/>
</dbReference>
<accession>A0A1Q5T4E5</accession>
<evidence type="ECO:0000256" key="1">
    <source>
        <dbReference type="SAM" id="MobiDB-lite"/>
    </source>
</evidence>
<feature type="compositionally biased region" description="Low complexity" evidence="1">
    <location>
        <begin position="145"/>
        <end position="159"/>
    </location>
</feature>
<sequence>MSDTNASTAESAEPNLDTMTWVEVTKHTEKIIERFENNETSFQRWEVKVVWEYWRGFEMMGLSPGLTVLKFMRDVVIPFASSRVHSRLQGHTRYEKATGADKSKTYKIETTVDEGPAIVYRKGSSPDTVTTSNVEKAHDAPPTVASSSRSASGSASASATTQHDRYHVHWDLGAHMRANTSSTASSPPAHSEHIEHATQSSSSDSATAIASQSTQPISSEPAPFQNVPIAQAAKNILKSPVSNSKLITQGPATGNGFPAAVTSRVEGHPELVKIICNDKEEVVSTEDLVANNYLLRSTVESLNTTVTSMQAIIEGQKDRINALSGYIASQHAKIRGLTDTIATLMYQVSLSEKSDK</sequence>
<feature type="compositionally biased region" description="Polar residues" evidence="1">
    <location>
        <begin position="125"/>
        <end position="134"/>
    </location>
</feature>